<dbReference type="Pfam" id="PF00106">
    <property type="entry name" value="adh_short"/>
    <property type="match status" value="1"/>
</dbReference>
<comment type="caution">
    <text evidence="5">The sequence shown here is derived from an EMBL/GenBank/DDBJ whole genome shotgun (WGS) entry which is preliminary data.</text>
</comment>
<evidence type="ECO:0000256" key="2">
    <source>
        <dbReference type="ARBA" id="ARBA00022857"/>
    </source>
</evidence>
<comment type="similarity">
    <text evidence="1 4">Belongs to the short-chain dehydrogenases/reductases (SDR) family.</text>
</comment>
<dbReference type="EMBL" id="JAHRHJ020000011">
    <property type="protein sequence ID" value="KAH9295768.1"/>
    <property type="molecule type" value="Genomic_DNA"/>
</dbReference>
<evidence type="ECO:0008006" key="7">
    <source>
        <dbReference type="Google" id="ProtNLM"/>
    </source>
</evidence>
<proteinExistence type="inferred from homology"/>
<dbReference type="InterPro" id="IPR036291">
    <property type="entry name" value="NAD(P)-bd_dom_sf"/>
</dbReference>
<sequence length="275" mass="30517">MDNSEASNQRWWNEDTVAVVTGANKGIGFAIVRQLAEHGIRVILTARDEERGNTAANNLNQQGFHNVVFHQLNVKDDISVQGFANWMKDNYGKLDILVNNAGISGLAIDYDILNANKAKFTLLYTHPGSKVEGISETHESTKECIDINYYGTKRMVEAVLPLLKLAGEGGGRIVNVSSSAGVLEHIPNENIRQQLNNFHDLSEEKIDAILQSFLTDFQQGLLKIKGWPLTISGYFVSKAAVNAYTRILAQKHPHMYVNCVNPGFVSTDMNLNMGW</sequence>
<dbReference type="Proteomes" id="UP000824469">
    <property type="component" value="Unassembled WGS sequence"/>
</dbReference>
<dbReference type="PANTHER" id="PTHR43490">
    <property type="entry name" value="(+)-NEOMENTHOL DEHYDROGENASE"/>
    <property type="match status" value="1"/>
</dbReference>
<dbReference type="OMA" id="MLTTQYA"/>
<gene>
    <name evidence="5" type="ORF">KI387_039356</name>
</gene>
<dbReference type="InterPro" id="IPR002347">
    <property type="entry name" value="SDR_fam"/>
</dbReference>
<accession>A0AA38CBT9</accession>
<evidence type="ECO:0000256" key="4">
    <source>
        <dbReference type="RuleBase" id="RU000363"/>
    </source>
</evidence>
<evidence type="ECO:0000313" key="6">
    <source>
        <dbReference type="Proteomes" id="UP000824469"/>
    </source>
</evidence>
<keyword evidence="3" id="KW-0560">Oxidoreductase</keyword>
<keyword evidence="2" id="KW-0521">NADP</keyword>
<dbReference type="Gene3D" id="3.40.50.720">
    <property type="entry name" value="NAD(P)-binding Rossmann-like Domain"/>
    <property type="match status" value="1"/>
</dbReference>
<dbReference type="PRINTS" id="PR00080">
    <property type="entry name" value="SDRFAMILY"/>
</dbReference>
<reference evidence="5 6" key="1">
    <citation type="journal article" date="2021" name="Nat. Plants">
        <title>The Taxus genome provides insights into paclitaxel biosynthesis.</title>
        <authorList>
            <person name="Xiong X."/>
            <person name="Gou J."/>
            <person name="Liao Q."/>
            <person name="Li Y."/>
            <person name="Zhou Q."/>
            <person name="Bi G."/>
            <person name="Li C."/>
            <person name="Du R."/>
            <person name="Wang X."/>
            <person name="Sun T."/>
            <person name="Guo L."/>
            <person name="Liang H."/>
            <person name="Lu P."/>
            <person name="Wu Y."/>
            <person name="Zhang Z."/>
            <person name="Ro D.K."/>
            <person name="Shang Y."/>
            <person name="Huang S."/>
            <person name="Yan J."/>
        </authorList>
    </citation>
    <scope>NUCLEOTIDE SEQUENCE [LARGE SCALE GENOMIC DNA]</scope>
    <source>
        <strain evidence="5">Ta-2019</strain>
    </source>
</reference>
<evidence type="ECO:0000256" key="1">
    <source>
        <dbReference type="ARBA" id="ARBA00006484"/>
    </source>
</evidence>
<organism evidence="5 6">
    <name type="scientific">Taxus chinensis</name>
    <name type="common">Chinese yew</name>
    <name type="synonym">Taxus wallichiana var. chinensis</name>
    <dbReference type="NCBI Taxonomy" id="29808"/>
    <lineage>
        <taxon>Eukaryota</taxon>
        <taxon>Viridiplantae</taxon>
        <taxon>Streptophyta</taxon>
        <taxon>Embryophyta</taxon>
        <taxon>Tracheophyta</taxon>
        <taxon>Spermatophyta</taxon>
        <taxon>Pinopsida</taxon>
        <taxon>Pinidae</taxon>
        <taxon>Conifers II</taxon>
        <taxon>Cupressales</taxon>
        <taxon>Taxaceae</taxon>
        <taxon>Taxus</taxon>
    </lineage>
</organism>
<dbReference type="GO" id="GO:0016020">
    <property type="term" value="C:membrane"/>
    <property type="evidence" value="ECO:0007669"/>
    <property type="project" value="TreeGrafter"/>
</dbReference>
<dbReference type="PRINTS" id="PR00081">
    <property type="entry name" value="GDHRDH"/>
</dbReference>
<feature type="non-terminal residue" evidence="5">
    <location>
        <position position="275"/>
    </location>
</feature>
<dbReference type="SUPFAM" id="SSF51735">
    <property type="entry name" value="NAD(P)-binding Rossmann-fold domains"/>
    <property type="match status" value="1"/>
</dbReference>
<protein>
    <recommendedName>
        <fullName evidence="7">(+)-neomenthol dehydrogenase</fullName>
    </recommendedName>
</protein>
<evidence type="ECO:0000256" key="3">
    <source>
        <dbReference type="ARBA" id="ARBA00023002"/>
    </source>
</evidence>
<name>A0AA38CBT9_TAXCH</name>
<evidence type="ECO:0000313" key="5">
    <source>
        <dbReference type="EMBL" id="KAH9295768.1"/>
    </source>
</evidence>
<dbReference type="GO" id="GO:0016491">
    <property type="term" value="F:oxidoreductase activity"/>
    <property type="evidence" value="ECO:0007669"/>
    <property type="project" value="UniProtKB-KW"/>
</dbReference>
<dbReference type="AlphaFoldDB" id="A0AA38CBT9"/>
<keyword evidence="6" id="KW-1185">Reference proteome</keyword>
<dbReference type="PANTHER" id="PTHR43490:SF73">
    <property type="entry name" value="OS07G0685800 PROTEIN"/>
    <property type="match status" value="1"/>
</dbReference>